<dbReference type="EMBL" id="FQXV01000002">
    <property type="protein sequence ID" value="SHH74736.1"/>
    <property type="molecule type" value="Genomic_DNA"/>
</dbReference>
<proteinExistence type="predicted"/>
<keyword evidence="1" id="KW-1133">Transmembrane helix</keyword>
<evidence type="ECO:0000313" key="3">
    <source>
        <dbReference type="Proteomes" id="UP000183995"/>
    </source>
</evidence>
<sequence>MKNRLISGIIFIILGLFIAVGPQTVFPVCGVHTAAQSAEQTSMPMNSQETDQSEQCAADGDAMSASMNMMMKCHGTGQAALGLGALIAVSGVLLILLRSKQTRLGLSIALFLNGILALLIPTALIGVCDGAQMSCRMLALPALTILSSLAIIAAAANAVYLYQSDKKERQKNEAAAVNH</sequence>
<accession>A0A1M5VHN0</accession>
<dbReference type="RefSeq" id="WP_073076399.1">
    <property type="nucleotide sequence ID" value="NZ_FQXV01000002.1"/>
</dbReference>
<keyword evidence="3" id="KW-1185">Reference proteome</keyword>
<dbReference type="InterPro" id="IPR025531">
    <property type="entry name" value="DUF4418"/>
</dbReference>
<evidence type="ECO:0000256" key="1">
    <source>
        <dbReference type="SAM" id="Phobius"/>
    </source>
</evidence>
<name>A0A1M5VHN0_9FIRM</name>
<evidence type="ECO:0008006" key="4">
    <source>
        <dbReference type="Google" id="ProtNLM"/>
    </source>
</evidence>
<gene>
    <name evidence="2" type="ORF">SAMN02745823_00833</name>
</gene>
<keyword evidence="1" id="KW-0472">Membrane</keyword>
<organism evidence="2 3">
    <name type="scientific">Sporobacter termitidis DSM 10068</name>
    <dbReference type="NCBI Taxonomy" id="1123282"/>
    <lineage>
        <taxon>Bacteria</taxon>
        <taxon>Bacillati</taxon>
        <taxon>Bacillota</taxon>
        <taxon>Clostridia</taxon>
        <taxon>Eubacteriales</taxon>
        <taxon>Oscillospiraceae</taxon>
        <taxon>Sporobacter</taxon>
    </lineage>
</organism>
<evidence type="ECO:0000313" key="2">
    <source>
        <dbReference type="EMBL" id="SHH74736.1"/>
    </source>
</evidence>
<feature type="transmembrane region" description="Helical" evidence="1">
    <location>
        <begin position="104"/>
        <end position="126"/>
    </location>
</feature>
<dbReference type="STRING" id="1123282.SAMN02745823_00833"/>
<protein>
    <recommendedName>
        <fullName evidence="4">DUF4418 domain-containing protein</fullName>
    </recommendedName>
</protein>
<dbReference type="Pfam" id="PF14387">
    <property type="entry name" value="DUF4418"/>
    <property type="match status" value="1"/>
</dbReference>
<feature type="transmembrane region" description="Helical" evidence="1">
    <location>
        <begin position="79"/>
        <end position="97"/>
    </location>
</feature>
<keyword evidence="1" id="KW-0812">Transmembrane</keyword>
<dbReference type="AlphaFoldDB" id="A0A1M5VHN0"/>
<feature type="transmembrane region" description="Helical" evidence="1">
    <location>
        <begin position="138"/>
        <end position="162"/>
    </location>
</feature>
<dbReference type="OrthoDB" id="3239888at2"/>
<dbReference type="Proteomes" id="UP000183995">
    <property type="component" value="Unassembled WGS sequence"/>
</dbReference>
<reference evidence="2 3" key="1">
    <citation type="submission" date="2016-11" db="EMBL/GenBank/DDBJ databases">
        <authorList>
            <person name="Jaros S."/>
            <person name="Januszkiewicz K."/>
            <person name="Wedrychowicz H."/>
        </authorList>
    </citation>
    <scope>NUCLEOTIDE SEQUENCE [LARGE SCALE GENOMIC DNA]</scope>
    <source>
        <strain evidence="2 3">DSM 10068</strain>
    </source>
</reference>